<evidence type="ECO:0000256" key="3">
    <source>
        <dbReference type="ARBA" id="ARBA00022989"/>
    </source>
</evidence>
<keyword evidence="4 5" id="KW-0472">Membrane</keyword>
<dbReference type="Pfam" id="PF04893">
    <property type="entry name" value="Yip1"/>
    <property type="match status" value="1"/>
</dbReference>
<feature type="transmembrane region" description="Helical" evidence="5">
    <location>
        <begin position="162"/>
        <end position="183"/>
    </location>
</feature>
<organism evidence="7 8">
    <name type="scientific">Caldicellulosiruptor diazotrophicus</name>
    <dbReference type="NCBI Taxonomy" id="2806205"/>
    <lineage>
        <taxon>Bacteria</taxon>
        <taxon>Bacillati</taxon>
        <taxon>Bacillota</taxon>
        <taxon>Bacillota incertae sedis</taxon>
        <taxon>Caldicellulosiruptorales</taxon>
        <taxon>Caldicellulosiruptoraceae</taxon>
        <taxon>Caldicellulosiruptor</taxon>
    </lineage>
</organism>
<gene>
    <name evidence="7" type="ORF">CaldiYA01_02140</name>
</gene>
<sequence length="220" mass="24824">MEYLKPSNLLSLVISPTKVFQKIKEKPDFLVLVLIISLISAISVLCIPKIPDEVLLEHVKKTVEDPKLQEAALKSLKVTMSPIFLAGTTFVKNIISFFIVSFILLIIVRLAGGEIDYKKALTIVAVANLVMIPYYIFYAIYARVINLNMLDIQIDFKYFIRTYLHVFSIWRYILIGVGVFAVCELNKAKSAIVTAVYTIINLIVPIISLFSQNFVKFGGK</sequence>
<evidence type="ECO:0000256" key="5">
    <source>
        <dbReference type="SAM" id="Phobius"/>
    </source>
</evidence>
<protein>
    <recommendedName>
        <fullName evidence="6">Yip1 domain-containing protein</fullName>
    </recommendedName>
</protein>
<name>A0ABN6E839_9FIRM</name>
<feature type="transmembrane region" description="Helical" evidence="5">
    <location>
        <begin position="190"/>
        <end position="210"/>
    </location>
</feature>
<evidence type="ECO:0000256" key="2">
    <source>
        <dbReference type="ARBA" id="ARBA00022692"/>
    </source>
</evidence>
<dbReference type="Proteomes" id="UP000663623">
    <property type="component" value="Chromosome"/>
</dbReference>
<keyword evidence="8" id="KW-1185">Reference proteome</keyword>
<comment type="subcellular location">
    <subcellularLocation>
        <location evidence="1">Membrane</location>
        <topology evidence="1">Multi-pass membrane protein</topology>
    </subcellularLocation>
</comment>
<keyword evidence="3 5" id="KW-1133">Transmembrane helix</keyword>
<dbReference type="EMBL" id="AP024480">
    <property type="protein sequence ID" value="BCS80254.1"/>
    <property type="molecule type" value="Genomic_DNA"/>
</dbReference>
<dbReference type="RefSeq" id="WP_207180488.1">
    <property type="nucleotide sequence ID" value="NZ_AP024480.1"/>
</dbReference>
<reference evidence="7 8" key="1">
    <citation type="submission" date="2021-02" db="EMBL/GenBank/DDBJ databases">
        <title>Nitrogen-fixing ability and nitrogen fixation related genes of thermophilic fermentative bacteria in the genus Caldicellulosiruptor.</title>
        <authorList>
            <person name="Chen Y."/>
            <person name="Nishihara A."/>
            <person name="Haruta S."/>
        </authorList>
    </citation>
    <scope>NUCLEOTIDE SEQUENCE [LARGE SCALE GENOMIC DNA]</scope>
    <source>
        <strain evidence="7 8">YA01</strain>
    </source>
</reference>
<evidence type="ECO:0000313" key="8">
    <source>
        <dbReference type="Proteomes" id="UP000663623"/>
    </source>
</evidence>
<evidence type="ECO:0000256" key="1">
    <source>
        <dbReference type="ARBA" id="ARBA00004141"/>
    </source>
</evidence>
<feature type="domain" description="Yip1" evidence="6">
    <location>
        <begin position="12"/>
        <end position="207"/>
    </location>
</feature>
<accession>A0ABN6E839</accession>
<feature type="transmembrane region" description="Helical" evidence="5">
    <location>
        <begin position="83"/>
        <end position="108"/>
    </location>
</feature>
<keyword evidence="2 5" id="KW-0812">Transmembrane</keyword>
<evidence type="ECO:0000313" key="7">
    <source>
        <dbReference type="EMBL" id="BCS80254.1"/>
    </source>
</evidence>
<evidence type="ECO:0000259" key="6">
    <source>
        <dbReference type="Pfam" id="PF04893"/>
    </source>
</evidence>
<feature type="transmembrane region" description="Helical" evidence="5">
    <location>
        <begin position="29"/>
        <end position="50"/>
    </location>
</feature>
<proteinExistence type="predicted"/>
<dbReference type="InterPro" id="IPR006977">
    <property type="entry name" value="Yip1_dom"/>
</dbReference>
<evidence type="ECO:0000256" key="4">
    <source>
        <dbReference type="ARBA" id="ARBA00023136"/>
    </source>
</evidence>
<feature type="transmembrane region" description="Helical" evidence="5">
    <location>
        <begin position="120"/>
        <end position="142"/>
    </location>
</feature>